<feature type="transmembrane region" description="Helical" evidence="1">
    <location>
        <begin position="53"/>
        <end position="86"/>
    </location>
</feature>
<evidence type="ECO:0000313" key="3">
    <source>
        <dbReference type="Proteomes" id="UP000217790"/>
    </source>
</evidence>
<feature type="transmembrane region" description="Helical" evidence="1">
    <location>
        <begin position="140"/>
        <end position="165"/>
    </location>
</feature>
<dbReference type="AlphaFoldDB" id="A0A2H3EDZ3"/>
<sequence>MSAFHHFGRSRTQGPILNDGTHRSYGAIEAAQADHSRPREIHGIDILAKTIGLLLAIPFALICVAIIVAIVSAVSGGWLVVGHWLLLHLSSPQSPYSQVSFRSTFLVGFWGSMAAFVPFGVLSISLQACFLCASDGAQRILSFVLSILWAGVYCVTGVPLVGYYYGIETLGLEYAVGAAYTAWAAAFFAIIVTLPCMLLA</sequence>
<organism evidence="2 3">
    <name type="scientific">Armillaria gallica</name>
    <name type="common">Bulbous honey fungus</name>
    <name type="synonym">Armillaria bulbosa</name>
    <dbReference type="NCBI Taxonomy" id="47427"/>
    <lineage>
        <taxon>Eukaryota</taxon>
        <taxon>Fungi</taxon>
        <taxon>Dikarya</taxon>
        <taxon>Basidiomycota</taxon>
        <taxon>Agaricomycotina</taxon>
        <taxon>Agaricomycetes</taxon>
        <taxon>Agaricomycetidae</taxon>
        <taxon>Agaricales</taxon>
        <taxon>Marasmiineae</taxon>
        <taxon>Physalacriaceae</taxon>
        <taxon>Armillaria</taxon>
    </lineage>
</organism>
<keyword evidence="1" id="KW-0812">Transmembrane</keyword>
<reference evidence="3" key="1">
    <citation type="journal article" date="2017" name="Nat. Ecol. Evol.">
        <title>Genome expansion and lineage-specific genetic innovations in the forest pathogenic fungi Armillaria.</title>
        <authorList>
            <person name="Sipos G."/>
            <person name="Prasanna A.N."/>
            <person name="Walter M.C."/>
            <person name="O'Connor E."/>
            <person name="Balint B."/>
            <person name="Krizsan K."/>
            <person name="Kiss B."/>
            <person name="Hess J."/>
            <person name="Varga T."/>
            <person name="Slot J."/>
            <person name="Riley R."/>
            <person name="Boka B."/>
            <person name="Rigling D."/>
            <person name="Barry K."/>
            <person name="Lee J."/>
            <person name="Mihaltcheva S."/>
            <person name="LaButti K."/>
            <person name="Lipzen A."/>
            <person name="Waldron R."/>
            <person name="Moloney N.M."/>
            <person name="Sperisen C."/>
            <person name="Kredics L."/>
            <person name="Vagvoelgyi C."/>
            <person name="Patrignani A."/>
            <person name="Fitzpatrick D."/>
            <person name="Nagy I."/>
            <person name="Doyle S."/>
            <person name="Anderson J.B."/>
            <person name="Grigoriev I.V."/>
            <person name="Gueldener U."/>
            <person name="Muensterkoetter M."/>
            <person name="Nagy L.G."/>
        </authorList>
    </citation>
    <scope>NUCLEOTIDE SEQUENCE [LARGE SCALE GENOMIC DNA]</scope>
    <source>
        <strain evidence="3">Ar21-2</strain>
    </source>
</reference>
<evidence type="ECO:0000313" key="2">
    <source>
        <dbReference type="EMBL" id="PBL04441.1"/>
    </source>
</evidence>
<feature type="transmembrane region" description="Helical" evidence="1">
    <location>
        <begin position="106"/>
        <end position="133"/>
    </location>
</feature>
<name>A0A2H3EDZ3_ARMGA</name>
<keyword evidence="1" id="KW-0472">Membrane</keyword>
<dbReference type="OMA" id="HNIEAHH"/>
<dbReference type="EMBL" id="KZ293644">
    <property type="protein sequence ID" value="PBL04441.1"/>
    <property type="molecule type" value="Genomic_DNA"/>
</dbReference>
<proteinExistence type="predicted"/>
<keyword evidence="3" id="KW-1185">Reference proteome</keyword>
<dbReference type="OrthoDB" id="3027346at2759"/>
<keyword evidence="1" id="KW-1133">Transmembrane helix</keyword>
<feature type="transmembrane region" description="Helical" evidence="1">
    <location>
        <begin position="177"/>
        <end position="199"/>
    </location>
</feature>
<accession>A0A2H3EDZ3</accession>
<dbReference type="InParanoid" id="A0A2H3EDZ3"/>
<dbReference type="Proteomes" id="UP000217790">
    <property type="component" value="Unassembled WGS sequence"/>
</dbReference>
<gene>
    <name evidence="2" type="ORF">ARMGADRAFT_1070886</name>
</gene>
<protein>
    <submittedName>
        <fullName evidence="2">Uncharacterized protein</fullName>
    </submittedName>
</protein>
<evidence type="ECO:0000256" key="1">
    <source>
        <dbReference type="SAM" id="Phobius"/>
    </source>
</evidence>